<keyword evidence="2 3" id="KW-0472">Membrane</keyword>
<keyword evidence="8" id="KW-1185">Reference proteome</keyword>
<name>A0A2N8L1M6_9BURK</name>
<keyword evidence="7" id="KW-0969">Cilium</keyword>
<evidence type="ECO:0000256" key="4">
    <source>
        <dbReference type="SAM" id="Coils"/>
    </source>
</evidence>
<feature type="domain" description="OmpA-like" evidence="6">
    <location>
        <begin position="185"/>
        <end position="302"/>
    </location>
</feature>
<dbReference type="InterPro" id="IPR025511">
    <property type="entry name" value="DUF4398"/>
</dbReference>
<proteinExistence type="predicted"/>
<feature type="coiled-coil region" evidence="4">
    <location>
        <begin position="147"/>
        <end position="174"/>
    </location>
</feature>
<evidence type="ECO:0000256" key="2">
    <source>
        <dbReference type="ARBA" id="ARBA00023136"/>
    </source>
</evidence>
<comment type="subcellular location">
    <subcellularLocation>
        <location evidence="1">Cell outer membrane</location>
    </subcellularLocation>
</comment>
<dbReference type="AlphaFoldDB" id="A0A2N8L1M6"/>
<dbReference type="Pfam" id="PF14346">
    <property type="entry name" value="DUF4398"/>
    <property type="match status" value="1"/>
</dbReference>
<sequence>MHSLSLVSAALLAVSASLLGCSSLPSDNLQLDRARSDYRSAQADPQTAAHAASEMKLAREALDRANSAWAAQDASAKVDHLAFLAQQQVAIAQETTRQKLAEAAVSSANAQRDQIRLQARTQEADRAGQAAGIAQAQAAQSQQNNLNAQAQTVAVQLQAQNQAEQARIRTYQLETQIRELHAKQTERGLVITIGDVLFDNNRAELKSGAQRDLERLSVFLKAYPERRVRVEGYADSVGSSSSNASLSGRRAESVRSALLALGVEPGRVVSQAMGETHPVASNDNAAGRQQNRRVEIVLSDESGVMASR</sequence>
<dbReference type="EMBL" id="POSP01000003">
    <property type="protein sequence ID" value="PND39596.1"/>
    <property type="molecule type" value="Genomic_DNA"/>
</dbReference>
<dbReference type="PROSITE" id="PS51123">
    <property type="entry name" value="OMPA_2"/>
    <property type="match status" value="1"/>
</dbReference>
<keyword evidence="5" id="KW-0732">Signal</keyword>
<dbReference type="Gene3D" id="3.30.1330.60">
    <property type="entry name" value="OmpA-like domain"/>
    <property type="match status" value="1"/>
</dbReference>
<dbReference type="OrthoDB" id="9782229at2"/>
<dbReference type="InterPro" id="IPR036737">
    <property type="entry name" value="OmpA-like_sf"/>
</dbReference>
<organism evidence="7 8">
    <name type="scientific">Kinneretia aquatilis</name>
    <dbReference type="NCBI Taxonomy" id="2070761"/>
    <lineage>
        <taxon>Bacteria</taxon>
        <taxon>Pseudomonadati</taxon>
        <taxon>Pseudomonadota</taxon>
        <taxon>Betaproteobacteria</taxon>
        <taxon>Burkholderiales</taxon>
        <taxon>Sphaerotilaceae</taxon>
        <taxon>Roseateles</taxon>
    </lineage>
</organism>
<evidence type="ECO:0000256" key="1">
    <source>
        <dbReference type="ARBA" id="ARBA00004442"/>
    </source>
</evidence>
<dbReference type="PANTHER" id="PTHR30329">
    <property type="entry name" value="STATOR ELEMENT OF FLAGELLAR MOTOR COMPLEX"/>
    <property type="match status" value="1"/>
</dbReference>
<dbReference type="Pfam" id="PF00691">
    <property type="entry name" value="OmpA"/>
    <property type="match status" value="1"/>
</dbReference>
<dbReference type="GO" id="GO:0009279">
    <property type="term" value="C:cell outer membrane"/>
    <property type="evidence" value="ECO:0007669"/>
    <property type="project" value="UniProtKB-SubCell"/>
</dbReference>
<gene>
    <name evidence="7" type="ORF">C1O66_06610</name>
</gene>
<evidence type="ECO:0000256" key="3">
    <source>
        <dbReference type="PROSITE-ProRule" id="PRU00473"/>
    </source>
</evidence>
<dbReference type="PANTHER" id="PTHR30329:SF20">
    <property type="entry name" value="EXPORTED PROTEIN"/>
    <property type="match status" value="1"/>
</dbReference>
<dbReference type="CDD" id="cd07185">
    <property type="entry name" value="OmpA_C-like"/>
    <property type="match status" value="1"/>
</dbReference>
<dbReference type="InterPro" id="IPR006664">
    <property type="entry name" value="OMP_bac"/>
</dbReference>
<dbReference type="Proteomes" id="UP000235916">
    <property type="component" value="Unassembled WGS sequence"/>
</dbReference>
<comment type="caution">
    <text evidence="7">The sequence shown here is derived from an EMBL/GenBank/DDBJ whole genome shotgun (WGS) entry which is preliminary data.</text>
</comment>
<evidence type="ECO:0000313" key="8">
    <source>
        <dbReference type="Proteomes" id="UP000235916"/>
    </source>
</evidence>
<dbReference type="SUPFAM" id="SSF103088">
    <property type="entry name" value="OmpA-like"/>
    <property type="match status" value="1"/>
</dbReference>
<evidence type="ECO:0000313" key="7">
    <source>
        <dbReference type="EMBL" id="PND39596.1"/>
    </source>
</evidence>
<dbReference type="InterPro" id="IPR050330">
    <property type="entry name" value="Bact_OuterMem_StrucFunc"/>
</dbReference>
<feature type="signal peptide" evidence="5">
    <location>
        <begin position="1"/>
        <end position="20"/>
    </location>
</feature>
<dbReference type="PRINTS" id="PR01021">
    <property type="entry name" value="OMPADOMAIN"/>
</dbReference>
<keyword evidence="4" id="KW-0175">Coiled coil</keyword>
<accession>A0A2N8L1M6</accession>
<dbReference type="PRINTS" id="PR01023">
    <property type="entry name" value="NAFLGMOTY"/>
</dbReference>
<feature type="chain" id="PRO_5014724762" evidence="5">
    <location>
        <begin position="21"/>
        <end position="308"/>
    </location>
</feature>
<keyword evidence="7" id="KW-0966">Cell projection</keyword>
<keyword evidence="7" id="KW-0282">Flagellum</keyword>
<reference evidence="7 8" key="1">
    <citation type="submission" date="2018-01" db="EMBL/GenBank/DDBJ databases">
        <title>Draft genome sequence of Paucibacter aquatile CR182 isolated from freshwater of the Nakdong River.</title>
        <authorList>
            <person name="Choi A."/>
            <person name="Chung E.J."/>
        </authorList>
    </citation>
    <scope>NUCLEOTIDE SEQUENCE [LARGE SCALE GENOMIC DNA]</scope>
    <source>
        <strain evidence="7 8">CR182</strain>
    </source>
</reference>
<dbReference type="InterPro" id="IPR006665">
    <property type="entry name" value="OmpA-like"/>
</dbReference>
<evidence type="ECO:0000259" key="6">
    <source>
        <dbReference type="PROSITE" id="PS51123"/>
    </source>
</evidence>
<protein>
    <submittedName>
        <fullName evidence="7">Flagellar motor protein MotB</fullName>
    </submittedName>
</protein>
<evidence type="ECO:0000256" key="5">
    <source>
        <dbReference type="SAM" id="SignalP"/>
    </source>
</evidence>